<sequence>MIQKPSIKQISRALFETDPMNTCCKENGCFDEYHRVAEAVSERLKLGCRLEQALIEEISAWFFDGDGFDSSRLQSTLDLLTWERE</sequence>
<dbReference type="RefSeq" id="WP_149600345.1">
    <property type="nucleotide sequence ID" value="NZ_VTUU01000004.1"/>
</dbReference>
<accession>A0A5B0VJ54</accession>
<dbReference type="AlphaFoldDB" id="A0A5B0VJ54"/>
<dbReference type="EMBL" id="VTUU01000004">
    <property type="protein sequence ID" value="KAA1173949.1"/>
    <property type="molecule type" value="Genomic_DNA"/>
</dbReference>
<dbReference type="Proteomes" id="UP000323161">
    <property type="component" value="Unassembled WGS sequence"/>
</dbReference>
<name>A0A5B0VJ54_9GAMM</name>
<comment type="caution">
    <text evidence="1">The sequence shown here is derived from an EMBL/GenBank/DDBJ whole genome shotgun (WGS) entry which is preliminary data.</text>
</comment>
<protein>
    <submittedName>
        <fullName evidence="1">Uncharacterized protein</fullName>
    </submittedName>
</protein>
<evidence type="ECO:0000313" key="1">
    <source>
        <dbReference type="EMBL" id="KAA1173949.1"/>
    </source>
</evidence>
<gene>
    <name evidence="1" type="ORF">FWJ25_11115</name>
</gene>
<keyword evidence="2" id="KW-1185">Reference proteome</keyword>
<evidence type="ECO:0000313" key="2">
    <source>
        <dbReference type="Proteomes" id="UP000323161"/>
    </source>
</evidence>
<reference evidence="1 2" key="1">
    <citation type="submission" date="2019-08" db="EMBL/GenBank/DDBJ databases">
        <title>Marinobacter ZYF650 sp. nov., a marine bacterium isolated from seawater of the Mariana trench.</title>
        <authorList>
            <person name="Ahmad W."/>
        </authorList>
    </citation>
    <scope>NUCLEOTIDE SEQUENCE [LARGE SCALE GENOMIC DNA]</scope>
    <source>
        <strain evidence="1 2">ZYF650</strain>
    </source>
</reference>
<organism evidence="1 2">
    <name type="scientific">Marinobacter salinexigens</name>
    <dbReference type="NCBI Taxonomy" id="2919747"/>
    <lineage>
        <taxon>Bacteria</taxon>
        <taxon>Pseudomonadati</taxon>
        <taxon>Pseudomonadota</taxon>
        <taxon>Gammaproteobacteria</taxon>
        <taxon>Pseudomonadales</taxon>
        <taxon>Marinobacteraceae</taxon>
        <taxon>Marinobacter</taxon>
    </lineage>
</organism>
<proteinExistence type="predicted"/>